<dbReference type="PANTHER" id="PTHR30093:SF34">
    <property type="entry name" value="PREPILIN PEPTIDASE-DEPENDENT PROTEIN D"/>
    <property type="match status" value="1"/>
</dbReference>
<dbReference type="Pfam" id="PF00114">
    <property type="entry name" value="Pilin"/>
    <property type="match status" value="1"/>
</dbReference>
<dbReference type="EMBL" id="MEIP01000012">
    <property type="protein sequence ID" value="PIT48733.1"/>
    <property type="molecule type" value="Genomic_DNA"/>
</dbReference>
<dbReference type="Gene3D" id="3.30.700.10">
    <property type="entry name" value="Glycoprotein, Type 4 Pilin"/>
    <property type="match status" value="1"/>
</dbReference>
<dbReference type="AlphaFoldDB" id="A0A2N9XK78"/>
<reference evidence="5 6" key="1">
    <citation type="journal article" date="2017" name="MBio">
        <title>Type VI secretion-mediated competition in the bee gut microbiome.</title>
        <authorList>
            <person name="Steele M.I."/>
            <person name="Kwong W.K."/>
            <person name="Powell J.E."/>
            <person name="Whiteley M."/>
            <person name="Moran N.A."/>
        </authorList>
    </citation>
    <scope>NUCLEOTIDE SEQUENCE [LARGE SCALE GENOMIC DNA]</scope>
    <source>
        <strain evidence="5 6">Ruf1-X</strain>
    </source>
</reference>
<keyword evidence="2" id="KW-0488">Methylation</keyword>
<keyword evidence="4" id="KW-0472">Membrane</keyword>
<dbReference type="InterPro" id="IPR012902">
    <property type="entry name" value="N_methyl_site"/>
</dbReference>
<protein>
    <recommendedName>
        <fullName evidence="7">Prepilin-type N-terminal cleavage/methylation domain-containing protein</fullName>
    </recommendedName>
</protein>
<dbReference type="GO" id="GO:0009289">
    <property type="term" value="C:pilus"/>
    <property type="evidence" value="ECO:0007669"/>
    <property type="project" value="InterPro"/>
</dbReference>
<dbReference type="PANTHER" id="PTHR30093">
    <property type="entry name" value="GENERAL SECRETION PATHWAY PROTEIN G"/>
    <property type="match status" value="1"/>
</dbReference>
<keyword evidence="4" id="KW-0812">Transmembrane</keyword>
<keyword evidence="3" id="KW-1015">Disulfide bond</keyword>
<dbReference type="InterPro" id="IPR045584">
    <property type="entry name" value="Pilin-like"/>
</dbReference>
<evidence type="ECO:0008006" key="7">
    <source>
        <dbReference type="Google" id="ProtNLM"/>
    </source>
</evidence>
<comment type="caution">
    <text evidence="5">The sequence shown here is derived from an EMBL/GenBank/DDBJ whole genome shotgun (WGS) entry which is preliminary data.</text>
</comment>
<evidence type="ECO:0000313" key="5">
    <source>
        <dbReference type="EMBL" id="PIT48733.1"/>
    </source>
</evidence>
<dbReference type="InterPro" id="IPR001082">
    <property type="entry name" value="Pilin"/>
</dbReference>
<feature type="transmembrane region" description="Helical" evidence="4">
    <location>
        <begin position="20"/>
        <end position="40"/>
    </location>
</feature>
<dbReference type="GO" id="GO:0007155">
    <property type="term" value="P:cell adhesion"/>
    <property type="evidence" value="ECO:0007669"/>
    <property type="project" value="InterPro"/>
</dbReference>
<evidence type="ECO:0000256" key="4">
    <source>
        <dbReference type="SAM" id="Phobius"/>
    </source>
</evidence>
<name>A0A2N9XK78_9NEIS</name>
<proteinExistence type="inferred from homology"/>
<evidence type="ECO:0000256" key="2">
    <source>
        <dbReference type="ARBA" id="ARBA00022481"/>
    </source>
</evidence>
<comment type="similarity">
    <text evidence="1">Belongs to the N-Me-Phe pilin family.</text>
</comment>
<organism evidence="5 6">
    <name type="scientific">Snodgrassella alvi</name>
    <dbReference type="NCBI Taxonomy" id="1196083"/>
    <lineage>
        <taxon>Bacteria</taxon>
        <taxon>Pseudomonadati</taxon>
        <taxon>Pseudomonadota</taxon>
        <taxon>Betaproteobacteria</taxon>
        <taxon>Neisseriales</taxon>
        <taxon>Neisseriaceae</taxon>
        <taxon>Snodgrassella</taxon>
    </lineage>
</organism>
<sequence>MQYSNNCQARTKTQMGFTLIELLVVVAIIGILAAIAVPSYQNNVTKAQLTRAFYELKVTTTAIDTIIATGNVPTMNRSLDGQSVNGKLYEFIGAENSNNINSNIFSNVNIISNQDTVSSLNGTLGNNVSPSINGTVIKLERSESGTWTCYIKPHGSDAATPSKYAISNCSITTN</sequence>
<dbReference type="Proteomes" id="UP000229970">
    <property type="component" value="Unassembled WGS sequence"/>
</dbReference>
<accession>A0A2N9XK78</accession>
<gene>
    <name evidence="5" type="ORF">BHC46_03225</name>
</gene>
<evidence type="ECO:0000256" key="3">
    <source>
        <dbReference type="ARBA" id="ARBA00023157"/>
    </source>
</evidence>
<dbReference type="NCBIfam" id="TIGR02532">
    <property type="entry name" value="IV_pilin_GFxxxE"/>
    <property type="match status" value="1"/>
</dbReference>
<dbReference type="Pfam" id="PF07963">
    <property type="entry name" value="N_methyl"/>
    <property type="match status" value="1"/>
</dbReference>
<keyword evidence="4" id="KW-1133">Transmembrane helix</keyword>
<dbReference type="SUPFAM" id="SSF54523">
    <property type="entry name" value="Pili subunits"/>
    <property type="match status" value="1"/>
</dbReference>
<evidence type="ECO:0000313" key="6">
    <source>
        <dbReference type="Proteomes" id="UP000229970"/>
    </source>
</evidence>
<evidence type="ECO:0000256" key="1">
    <source>
        <dbReference type="ARBA" id="ARBA00005233"/>
    </source>
</evidence>